<feature type="non-terminal residue" evidence="1">
    <location>
        <position position="1"/>
    </location>
</feature>
<dbReference type="GO" id="GO:0007099">
    <property type="term" value="P:centriole replication"/>
    <property type="evidence" value="ECO:0007669"/>
    <property type="project" value="TreeGrafter"/>
</dbReference>
<evidence type="ECO:0000313" key="1">
    <source>
        <dbReference type="EMBL" id="KOB65431.1"/>
    </source>
</evidence>
<evidence type="ECO:0000313" key="2">
    <source>
        <dbReference type="Proteomes" id="UP000037510"/>
    </source>
</evidence>
<dbReference type="GO" id="GO:0005813">
    <property type="term" value="C:centrosome"/>
    <property type="evidence" value="ECO:0007669"/>
    <property type="project" value="InterPro"/>
</dbReference>
<accession>A0A0L7KQT9</accession>
<dbReference type="GO" id="GO:0032053">
    <property type="term" value="P:ciliary basal body organization"/>
    <property type="evidence" value="ECO:0007669"/>
    <property type="project" value="TreeGrafter"/>
</dbReference>
<keyword evidence="2" id="KW-1185">Reference proteome</keyword>
<feature type="non-terminal residue" evidence="1">
    <location>
        <position position="821"/>
    </location>
</feature>
<dbReference type="PANTHER" id="PTHR31691:SF1">
    <property type="entry name" value="ROTATIN"/>
    <property type="match status" value="1"/>
</dbReference>
<gene>
    <name evidence="1" type="ORF">OBRU01_22771</name>
</gene>
<dbReference type="PANTHER" id="PTHR31691">
    <property type="entry name" value="ROTATIN"/>
    <property type="match status" value="1"/>
</dbReference>
<dbReference type="STRING" id="104452.A0A0L7KQT9"/>
<dbReference type="AlphaFoldDB" id="A0A0L7KQT9"/>
<dbReference type="GO" id="GO:0010457">
    <property type="term" value="P:centriole-centriole cohesion"/>
    <property type="evidence" value="ECO:0007669"/>
    <property type="project" value="TreeGrafter"/>
</dbReference>
<dbReference type="Proteomes" id="UP000037510">
    <property type="component" value="Unassembled WGS sequence"/>
</dbReference>
<dbReference type="GO" id="GO:0036064">
    <property type="term" value="C:ciliary basal body"/>
    <property type="evidence" value="ECO:0007669"/>
    <property type="project" value="InterPro"/>
</dbReference>
<sequence length="821" mass="92381">MLHWARESALPPVSLVAALQAAQIDPSVELFYPNLSRRISDVLQSTRISSDQEYKTKYRQLRKICASMDEAVTFMKNKDSCRNTKDSLACIKKSLPVLEIFQSEAFLNDIAEYLLLKTRNFDLHDSDWAIARSIALNLMANNVEWVAAKFYGFLAEMVKSVLIGDEAHQVESEKCLTLLCDVSRMALSDSCWWRLLASLLPVLPLLHAYAAHETLLGQAICKSLDKDIAECMGVSKSEIITGLVRLVFVKCVAVQLDAAHTLCRLLDDDRYLPPRESLRADVFLNALRRIQPQEFNIDFSSTPSKTAQATGLSQILDVLKQDIIFDEHGTEYVTRSTVQPSLEPSLRRNTLQQLSVMMRQQDMHEAFLQYDGLKVIVATLSHSSFPRKRFSGSTLRASAITGGVGWVRTARVGRVPTSRASPAAVQWLLAEELWRTSIRVHWWCANVSRSKVLLEAPPPPAPLALRPCARDLALLRAACPVYSSTKALLALENATSHRQKRCIRAMFHLKMIDSCKPFFYKYNILTIPSLYIFETAMFVKDNPDIFLWLSDLASLPWQHTQRFISAPPASSRDAALLTSLLHFVLAYLDNVPMEGNTMTWIISSFIGNDATIISLLSRTQLYPQQTSQDNIEVTQVHIHIVKVLIRCVVMLESHDDYDSGKMESLLKILLACLERIDLKNFHMLGYLNELMRCIRHTLNSRYCFLSEDTLIHCLKITSLTLSGCASGGGRKGQACRLDAMLSLLALLRQIHEEAIPVQPYKITSLTLNDCASRSRRNGQACRLHPVLSLLTLMRQIHEEAIFVQLSLNDKNTSSGGSSLEL</sequence>
<name>A0A0L7KQT9_OPEBR</name>
<protein>
    <submittedName>
        <fullName evidence="1">Putative rotatin</fullName>
    </submittedName>
</protein>
<reference evidence="1 2" key="1">
    <citation type="journal article" date="2015" name="Genome Biol. Evol.">
        <title>The genome of winter moth (Operophtera brumata) provides a genomic perspective on sexual dimorphism and phenology.</title>
        <authorList>
            <person name="Derks M.F."/>
            <person name="Smit S."/>
            <person name="Salis L."/>
            <person name="Schijlen E."/>
            <person name="Bossers A."/>
            <person name="Mateman C."/>
            <person name="Pijl A.S."/>
            <person name="de Ridder D."/>
            <person name="Groenen M.A."/>
            <person name="Visser M.E."/>
            <person name="Megens H.J."/>
        </authorList>
    </citation>
    <scope>NUCLEOTIDE SEQUENCE [LARGE SCALE GENOMIC DNA]</scope>
    <source>
        <strain evidence="1">WM2013NL</strain>
        <tissue evidence="1">Head and thorax</tissue>
    </source>
</reference>
<dbReference type="InterPro" id="IPR030791">
    <property type="entry name" value="Rotatin"/>
</dbReference>
<dbReference type="GO" id="GO:0005814">
    <property type="term" value="C:centriole"/>
    <property type="evidence" value="ECO:0007669"/>
    <property type="project" value="TreeGrafter"/>
</dbReference>
<organism evidence="1 2">
    <name type="scientific">Operophtera brumata</name>
    <name type="common">Winter moth</name>
    <name type="synonym">Phalaena brumata</name>
    <dbReference type="NCBI Taxonomy" id="104452"/>
    <lineage>
        <taxon>Eukaryota</taxon>
        <taxon>Metazoa</taxon>
        <taxon>Ecdysozoa</taxon>
        <taxon>Arthropoda</taxon>
        <taxon>Hexapoda</taxon>
        <taxon>Insecta</taxon>
        <taxon>Pterygota</taxon>
        <taxon>Neoptera</taxon>
        <taxon>Endopterygota</taxon>
        <taxon>Lepidoptera</taxon>
        <taxon>Glossata</taxon>
        <taxon>Ditrysia</taxon>
        <taxon>Geometroidea</taxon>
        <taxon>Geometridae</taxon>
        <taxon>Larentiinae</taxon>
        <taxon>Operophtera</taxon>
    </lineage>
</organism>
<dbReference type="EMBL" id="JTDY01007151">
    <property type="protein sequence ID" value="KOB65431.1"/>
    <property type="molecule type" value="Genomic_DNA"/>
</dbReference>
<proteinExistence type="predicted"/>
<comment type="caution">
    <text evidence="1">The sequence shown here is derived from an EMBL/GenBank/DDBJ whole genome shotgun (WGS) entry which is preliminary data.</text>
</comment>